<dbReference type="OrthoDB" id="3699201at2"/>
<evidence type="ECO:0000256" key="1">
    <source>
        <dbReference type="SAM" id="SignalP"/>
    </source>
</evidence>
<reference evidence="2 3" key="1">
    <citation type="submission" date="2019-09" db="EMBL/GenBank/DDBJ databases">
        <title>Goodfellowia gen. nov., a new genus of the Pseudonocardineae related to Actinoalloteichus, containing Goodfellowia coeruleoviolacea gen. nov., comb. nov. gen. nov., comb. nov.</title>
        <authorList>
            <person name="Labeda D."/>
        </authorList>
    </citation>
    <scope>NUCLEOTIDE SEQUENCE [LARGE SCALE GENOMIC DNA]</scope>
    <source>
        <strain evidence="2 3">AN110305</strain>
    </source>
</reference>
<evidence type="ECO:0000313" key="3">
    <source>
        <dbReference type="Proteomes" id="UP000323454"/>
    </source>
</evidence>
<comment type="caution">
    <text evidence="2">The sequence shown here is derived from an EMBL/GenBank/DDBJ whole genome shotgun (WGS) entry which is preliminary data.</text>
</comment>
<dbReference type="AlphaFoldDB" id="A0A5B2WX68"/>
<organism evidence="2 3">
    <name type="scientific">Solihabitans fulvus</name>
    <dbReference type="NCBI Taxonomy" id="1892852"/>
    <lineage>
        <taxon>Bacteria</taxon>
        <taxon>Bacillati</taxon>
        <taxon>Actinomycetota</taxon>
        <taxon>Actinomycetes</taxon>
        <taxon>Pseudonocardiales</taxon>
        <taxon>Pseudonocardiaceae</taxon>
        <taxon>Solihabitans</taxon>
    </lineage>
</organism>
<dbReference type="Proteomes" id="UP000323454">
    <property type="component" value="Unassembled WGS sequence"/>
</dbReference>
<feature type="chain" id="PRO_5023059077" evidence="1">
    <location>
        <begin position="22"/>
        <end position="86"/>
    </location>
</feature>
<proteinExistence type="predicted"/>
<protein>
    <submittedName>
        <fullName evidence="2">Uncharacterized protein</fullName>
    </submittedName>
</protein>
<accession>A0A5B2WX68</accession>
<dbReference type="EMBL" id="VUOB01000055">
    <property type="protein sequence ID" value="KAA2255668.1"/>
    <property type="molecule type" value="Genomic_DNA"/>
</dbReference>
<keyword evidence="1" id="KW-0732">Signal</keyword>
<feature type="signal peptide" evidence="1">
    <location>
        <begin position="1"/>
        <end position="21"/>
    </location>
</feature>
<name>A0A5B2WX68_9PSEU</name>
<keyword evidence="3" id="KW-1185">Reference proteome</keyword>
<evidence type="ECO:0000313" key="2">
    <source>
        <dbReference type="EMBL" id="KAA2255668.1"/>
    </source>
</evidence>
<gene>
    <name evidence="2" type="ORF">F0L68_28000</name>
</gene>
<reference evidence="2 3" key="2">
    <citation type="submission" date="2019-09" db="EMBL/GenBank/DDBJ databases">
        <authorList>
            <person name="Jin C."/>
        </authorList>
    </citation>
    <scope>NUCLEOTIDE SEQUENCE [LARGE SCALE GENOMIC DNA]</scope>
    <source>
        <strain evidence="2 3">AN110305</strain>
    </source>
</reference>
<sequence length="86" mass="8844">MATAVFAATGVALITTTPALADDNVQTFDEGGIQAANNHNHATCLCPVPLTHGQQIAVVPALGNWRGNHRDNVSVDGGAVDRLVQG</sequence>